<accession>A0A060ZIH7</accession>
<dbReference type="EMBL" id="LK022848">
    <property type="protein sequence ID" value="CDR05803.1"/>
    <property type="molecule type" value="Genomic_DNA"/>
</dbReference>
<gene>
    <name evidence="1" type="ORF">SIRAN2736</name>
</gene>
<organism evidence="1">
    <name type="scientific">Streptomyces iranensis</name>
    <dbReference type="NCBI Taxonomy" id="576784"/>
    <lineage>
        <taxon>Bacteria</taxon>
        <taxon>Bacillati</taxon>
        <taxon>Actinomycetota</taxon>
        <taxon>Actinomycetes</taxon>
        <taxon>Kitasatosporales</taxon>
        <taxon>Streptomycetaceae</taxon>
        <taxon>Streptomyces</taxon>
        <taxon>Streptomyces violaceusniger group</taxon>
    </lineage>
</organism>
<evidence type="ECO:0000313" key="1">
    <source>
        <dbReference type="EMBL" id="CDR05803.1"/>
    </source>
</evidence>
<name>A0A060ZIH7_9ACTN</name>
<dbReference type="HOGENOM" id="CLU_3173718_0_0_11"/>
<reference evidence="1" key="1">
    <citation type="submission" date="2014-05" db="EMBL/GenBank/DDBJ databases">
        <authorList>
            <person name="Horn Fabian"/>
        </authorList>
    </citation>
    <scope>NUCLEOTIDE SEQUENCE</scope>
</reference>
<proteinExistence type="predicted"/>
<dbReference type="PATRIC" id="fig|576784.4.peg.2674"/>
<sequence>MHGSFWMDAESELTRYRALLDKAEASSLAVGASRDFIHRIAQEIRER</sequence>
<protein>
    <submittedName>
        <fullName evidence="1">DNA-binding protein</fullName>
    </submittedName>
</protein>
<dbReference type="GO" id="GO:0003677">
    <property type="term" value="F:DNA binding"/>
    <property type="evidence" value="ECO:0007669"/>
    <property type="project" value="UniProtKB-KW"/>
</dbReference>
<keyword evidence="1" id="KW-0238">DNA-binding</keyword>
<dbReference type="AlphaFoldDB" id="A0A060ZIH7"/>